<protein>
    <submittedName>
        <fullName evidence="7">GGDEF domain-containing protein</fullName>
    </submittedName>
</protein>
<evidence type="ECO:0000256" key="1">
    <source>
        <dbReference type="ARBA" id="ARBA00001946"/>
    </source>
</evidence>
<dbReference type="PROSITE" id="PS50113">
    <property type="entry name" value="PAC"/>
    <property type="match status" value="1"/>
</dbReference>
<dbReference type="HOGENOM" id="CLU_000445_70_20_6"/>
<dbReference type="CDD" id="cd01948">
    <property type="entry name" value="EAL"/>
    <property type="match status" value="1"/>
</dbReference>
<dbReference type="InterPro" id="IPR035919">
    <property type="entry name" value="EAL_sf"/>
</dbReference>
<dbReference type="InterPro" id="IPR052155">
    <property type="entry name" value="Biofilm_reg_signaling"/>
</dbReference>
<dbReference type="SUPFAM" id="SSF55073">
    <property type="entry name" value="Nucleotide cyclase"/>
    <property type="match status" value="1"/>
</dbReference>
<dbReference type="OrthoDB" id="9176779at2"/>
<dbReference type="InterPro" id="IPR001633">
    <property type="entry name" value="EAL_dom"/>
</dbReference>
<dbReference type="PATRIC" id="fig|626887.3.peg.100"/>
<accession>N6W3I4</accession>
<dbReference type="SMART" id="SM00091">
    <property type="entry name" value="PAS"/>
    <property type="match status" value="1"/>
</dbReference>
<dbReference type="Proteomes" id="UP000013165">
    <property type="component" value="Unassembled WGS sequence"/>
</dbReference>
<keyword evidence="8" id="KW-1185">Reference proteome</keyword>
<evidence type="ECO:0000259" key="4">
    <source>
        <dbReference type="PROSITE" id="PS50113"/>
    </source>
</evidence>
<dbReference type="InterPro" id="IPR029787">
    <property type="entry name" value="Nucleotide_cyclase"/>
</dbReference>
<comment type="caution">
    <text evidence="7">The sequence shown here is derived from an EMBL/GenBank/DDBJ whole genome shotgun (WGS) entry which is preliminary data.</text>
</comment>
<dbReference type="PROSITE" id="PS50883">
    <property type="entry name" value="EAL"/>
    <property type="match status" value="1"/>
</dbReference>
<proteinExistence type="predicted"/>
<keyword evidence="2" id="KW-0808">Transferase</keyword>
<dbReference type="Gene3D" id="3.20.20.450">
    <property type="entry name" value="EAL domain"/>
    <property type="match status" value="1"/>
</dbReference>
<feature type="domain" description="EAL" evidence="5">
    <location>
        <begin position="446"/>
        <end position="697"/>
    </location>
</feature>
<dbReference type="STRING" id="626887.J057_00529"/>
<dbReference type="CDD" id="cd01949">
    <property type="entry name" value="GGDEF"/>
    <property type="match status" value="1"/>
</dbReference>
<dbReference type="PROSITE" id="PS50887">
    <property type="entry name" value="GGDEF"/>
    <property type="match status" value="1"/>
</dbReference>
<name>N6W3I4_9GAMM</name>
<dbReference type="Pfam" id="PF08448">
    <property type="entry name" value="PAS_4"/>
    <property type="match status" value="1"/>
</dbReference>
<evidence type="ECO:0000259" key="5">
    <source>
        <dbReference type="PROSITE" id="PS50883"/>
    </source>
</evidence>
<dbReference type="RefSeq" id="WP_051079733.1">
    <property type="nucleotide sequence ID" value="NZ_AP028879.1"/>
</dbReference>
<sequence>MRLNEFIVENMEPLLQLWEQNAQSIFPGWDFTSGELRNHIRQVIEGVAQVMRHRRPATAEGVIFTDFESSMREQSWAHVHGAQRYDLGVDLLQVTAEFRALRTTVIELWEKTYPSTAPGLEELTHFHRAIDDALTESIERYVYDKESRARLYQAILTALPDPCYVLDLKGRFRYANQAMGQLCGVASHDLVGESAAEVGLPTGSLAPELLNQIVHHREHQHGEINTTLPSGQAKTLEYVYAPVLDQQGDVEAISGIAHDVTERRAAEAKAWHYANYDPLTGLPNRRLFRDRLEQHVAHAERTGESLTVFFIDLDRFKEVNDQYGHDVGDLLLKQVAERIEACVRKSDTVARLSGDEFTVILLDIAERETLLELAHTILTELAQPFALGAGLTRISGSIGITQFPQDAITPKQLLTCADKAMYFAKHTGRNQVCFYTDIGNTAALPRQALIQGLRSAREHGELRVYYQPIVHLASGRIAKAEALLRWAHPELGLLRPGQFLELAEESGIISDLEDWLITEVASQSEHWRNTVDRSVPVTINISSETFLSPHSQKRWQAYLDRLAGAGAIVELTERVFLNEAQGLAEQFRQIREGGLQLALDDYGTGVSSLAALRRYGIHYLKIDPSYVTQPMDENDERIIAETIVVMAHKLGLEVIAEGVETAEQYEWLIATGCDYAQGHFLDEPLSSEALLERLMAG</sequence>
<feature type="domain" description="PAC" evidence="4">
    <location>
        <begin position="220"/>
        <end position="272"/>
    </location>
</feature>
<dbReference type="SMART" id="SM00052">
    <property type="entry name" value="EAL"/>
    <property type="match status" value="1"/>
</dbReference>
<dbReference type="FunFam" id="3.30.70.270:FF:000001">
    <property type="entry name" value="Diguanylate cyclase domain protein"/>
    <property type="match status" value="1"/>
</dbReference>
<feature type="domain" description="GGDEF" evidence="6">
    <location>
        <begin position="304"/>
        <end position="437"/>
    </location>
</feature>
<dbReference type="InterPro" id="IPR000700">
    <property type="entry name" value="PAS-assoc_C"/>
</dbReference>
<dbReference type="InterPro" id="IPR013656">
    <property type="entry name" value="PAS_4"/>
</dbReference>
<dbReference type="NCBIfam" id="TIGR00229">
    <property type="entry name" value="sensory_box"/>
    <property type="match status" value="1"/>
</dbReference>
<dbReference type="NCBIfam" id="TIGR00254">
    <property type="entry name" value="GGDEF"/>
    <property type="match status" value="1"/>
</dbReference>
<evidence type="ECO:0000313" key="7">
    <source>
        <dbReference type="EMBL" id="ENO17105.2"/>
    </source>
</evidence>
<dbReference type="PROSITE" id="PS50112">
    <property type="entry name" value="PAS"/>
    <property type="match status" value="1"/>
</dbReference>
<dbReference type="PANTHER" id="PTHR44757">
    <property type="entry name" value="DIGUANYLATE CYCLASE DGCP"/>
    <property type="match status" value="1"/>
</dbReference>
<feature type="domain" description="PAS" evidence="3">
    <location>
        <begin position="148"/>
        <end position="194"/>
    </location>
</feature>
<dbReference type="Pfam" id="PF00990">
    <property type="entry name" value="GGDEF"/>
    <property type="match status" value="1"/>
</dbReference>
<dbReference type="CDD" id="cd00130">
    <property type="entry name" value="PAS"/>
    <property type="match status" value="1"/>
</dbReference>
<dbReference type="InterPro" id="IPR000014">
    <property type="entry name" value="PAS"/>
</dbReference>
<evidence type="ECO:0000259" key="3">
    <source>
        <dbReference type="PROSITE" id="PS50112"/>
    </source>
</evidence>
<reference evidence="7 8" key="1">
    <citation type="journal article" date="2013" name="Genome Announc.">
        <title>Genome Sequence of the Polycyclic Aromatic Hydrocarbon-Degrading Bacterium Strain Marinobacter nanhaiticus D15-8WT.</title>
        <authorList>
            <person name="Cui Z."/>
            <person name="Gao W."/>
            <person name="Li Q."/>
            <person name="Xu G."/>
            <person name="Zheng L."/>
        </authorList>
    </citation>
    <scope>NUCLEOTIDE SEQUENCE [LARGE SCALE GENOMIC DNA]</scope>
    <source>
        <strain evidence="7 8">D15-8W</strain>
    </source>
</reference>
<dbReference type="InterPro" id="IPR000160">
    <property type="entry name" value="GGDEF_dom"/>
</dbReference>
<dbReference type="SMART" id="SM00267">
    <property type="entry name" value="GGDEF"/>
    <property type="match status" value="1"/>
</dbReference>
<dbReference type="eggNOG" id="COG5001">
    <property type="taxonomic scope" value="Bacteria"/>
</dbReference>
<dbReference type="AlphaFoldDB" id="N6W3I4"/>
<dbReference type="InterPro" id="IPR035965">
    <property type="entry name" value="PAS-like_dom_sf"/>
</dbReference>
<gene>
    <name evidence="7" type="ORF">J057_00529</name>
</gene>
<dbReference type="Gene3D" id="3.30.450.20">
    <property type="entry name" value="PAS domain"/>
    <property type="match status" value="1"/>
</dbReference>
<dbReference type="InterPro" id="IPR043128">
    <property type="entry name" value="Rev_trsase/Diguanyl_cyclase"/>
</dbReference>
<dbReference type="PANTHER" id="PTHR44757:SF2">
    <property type="entry name" value="BIOFILM ARCHITECTURE MAINTENANCE PROTEIN MBAA"/>
    <property type="match status" value="1"/>
</dbReference>
<evidence type="ECO:0000259" key="6">
    <source>
        <dbReference type="PROSITE" id="PS50887"/>
    </source>
</evidence>
<dbReference type="SUPFAM" id="SSF141868">
    <property type="entry name" value="EAL domain-like"/>
    <property type="match status" value="1"/>
</dbReference>
<comment type="cofactor">
    <cofactor evidence="1">
        <name>Mg(2+)</name>
        <dbReference type="ChEBI" id="CHEBI:18420"/>
    </cofactor>
</comment>
<evidence type="ECO:0000256" key="2">
    <source>
        <dbReference type="ARBA" id="ARBA00022777"/>
    </source>
</evidence>
<dbReference type="EMBL" id="APLQ01000005">
    <property type="protein sequence ID" value="ENO17105.2"/>
    <property type="molecule type" value="Genomic_DNA"/>
</dbReference>
<organism evidence="7 8">
    <name type="scientific">Marinobacter nanhaiticus D15-8W</name>
    <dbReference type="NCBI Taxonomy" id="626887"/>
    <lineage>
        <taxon>Bacteria</taxon>
        <taxon>Pseudomonadati</taxon>
        <taxon>Pseudomonadota</taxon>
        <taxon>Gammaproteobacteria</taxon>
        <taxon>Pseudomonadales</taxon>
        <taxon>Marinobacteraceae</taxon>
        <taxon>Marinobacter</taxon>
    </lineage>
</organism>
<dbReference type="Gene3D" id="3.30.70.270">
    <property type="match status" value="1"/>
</dbReference>
<evidence type="ECO:0000313" key="8">
    <source>
        <dbReference type="Proteomes" id="UP000013165"/>
    </source>
</evidence>
<dbReference type="SUPFAM" id="SSF55785">
    <property type="entry name" value="PYP-like sensor domain (PAS domain)"/>
    <property type="match status" value="1"/>
</dbReference>
<keyword evidence="2" id="KW-0418">Kinase</keyword>
<dbReference type="GO" id="GO:0016301">
    <property type="term" value="F:kinase activity"/>
    <property type="evidence" value="ECO:0007669"/>
    <property type="project" value="UniProtKB-KW"/>
</dbReference>
<dbReference type="Pfam" id="PF00563">
    <property type="entry name" value="EAL"/>
    <property type="match status" value="1"/>
</dbReference>